<feature type="transmembrane region" description="Helical" evidence="1">
    <location>
        <begin position="362"/>
        <end position="383"/>
    </location>
</feature>
<gene>
    <name evidence="2" type="ORF">NCTC949_01740</name>
</gene>
<keyword evidence="1" id="KW-0812">Transmembrane</keyword>
<evidence type="ECO:0000313" key="2">
    <source>
        <dbReference type="EMBL" id="VEH08625.1"/>
    </source>
</evidence>
<feature type="transmembrane region" description="Helical" evidence="1">
    <location>
        <begin position="285"/>
        <end position="306"/>
    </location>
</feature>
<dbReference type="RefSeq" id="WP_126316948.1">
    <property type="nucleotide sequence ID" value="NZ_LR134377.1"/>
</dbReference>
<name>A0AB38VTM7_9CORY</name>
<protein>
    <submittedName>
        <fullName evidence="2">Predicted integral membrane protein</fullName>
    </submittedName>
</protein>
<sequence>MCSATSSTLNTSAIGTPRLNSGAAFRRFLNSTAFLWMGWVVFRLLLLRRLRLDQRTLGDLYYYFNGVSSADPTALKEYPAAGIWPIEFIYRFFHLDAAHNAQAIFIFAFLVMFLITDAAFLAYLLGTAAPGKIIAGWFWVLFGFLLGQVYPTRLDIIPGVIVGVFTICLLRHPRSASFLLALATMMKLWPGILGVSLVGYYRSSGTWQRIAIFFASLTSLAIIIGFSGVSRLLSPLTYQSDRGLQIESLAATPFVLLGMLNDTDSYTVAFAESKSFEIYGFGVEAMTTVTSITMVAVLLFALCWAIQQLRTQIRSPHTTVALILFLIMLLLSTNKVFSPQYMAWIAPAMTVAISLRPTSQWLRFAAVLTLIATFCTSLIYPRYYDSFIALQPDVLPALVLVIRNLLIAMITIIAGIWWYQETKLTAQANS</sequence>
<feature type="transmembrane region" description="Helical" evidence="1">
    <location>
        <begin position="313"/>
        <end position="331"/>
    </location>
</feature>
<feature type="transmembrane region" description="Helical" evidence="1">
    <location>
        <begin position="154"/>
        <end position="172"/>
    </location>
</feature>
<evidence type="ECO:0000256" key="1">
    <source>
        <dbReference type="SAM" id="Phobius"/>
    </source>
</evidence>
<keyword evidence="1" id="KW-1133">Transmembrane helix</keyword>
<feature type="transmembrane region" description="Helical" evidence="1">
    <location>
        <begin position="178"/>
        <end position="198"/>
    </location>
</feature>
<feature type="transmembrane region" description="Helical" evidence="1">
    <location>
        <begin position="129"/>
        <end position="147"/>
    </location>
</feature>
<keyword evidence="1" id="KW-0472">Membrane</keyword>
<dbReference type="EMBL" id="LR134377">
    <property type="protein sequence ID" value="VEH08625.1"/>
    <property type="molecule type" value="Genomic_DNA"/>
</dbReference>
<feature type="transmembrane region" description="Helical" evidence="1">
    <location>
        <begin position="103"/>
        <end position="123"/>
    </location>
</feature>
<proteinExistence type="predicted"/>
<feature type="transmembrane region" description="Helical" evidence="1">
    <location>
        <begin position="210"/>
        <end position="229"/>
    </location>
</feature>
<dbReference type="AlphaFoldDB" id="A0AB38VTM7"/>
<evidence type="ECO:0000313" key="3">
    <source>
        <dbReference type="Proteomes" id="UP000271380"/>
    </source>
</evidence>
<organism evidence="2 3">
    <name type="scientific">Corynebacterium kutscheri</name>
    <dbReference type="NCBI Taxonomy" id="35755"/>
    <lineage>
        <taxon>Bacteria</taxon>
        <taxon>Bacillati</taxon>
        <taxon>Actinomycetota</taxon>
        <taxon>Actinomycetes</taxon>
        <taxon>Mycobacteriales</taxon>
        <taxon>Corynebacteriaceae</taxon>
        <taxon>Corynebacterium</taxon>
    </lineage>
</organism>
<reference evidence="2 3" key="1">
    <citation type="submission" date="2018-12" db="EMBL/GenBank/DDBJ databases">
        <authorList>
            <consortium name="Pathogen Informatics"/>
        </authorList>
    </citation>
    <scope>NUCLEOTIDE SEQUENCE [LARGE SCALE GENOMIC DNA]</scope>
    <source>
        <strain evidence="2 3">NCTC949</strain>
    </source>
</reference>
<feature type="transmembrane region" description="Helical" evidence="1">
    <location>
        <begin position="395"/>
        <end position="419"/>
    </location>
</feature>
<accession>A0AB38VTM7</accession>
<feature type="transmembrane region" description="Helical" evidence="1">
    <location>
        <begin position="28"/>
        <end position="46"/>
    </location>
</feature>
<dbReference type="Proteomes" id="UP000271380">
    <property type="component" value="Chromosome"/>
</dbReference>